<proteinExistence type="predicted"/>
<feature type="region of interest" description="Disordered" evidence="2">
    <location>
        <begin position="232"/>
        <end position="262"/>
    </location>
</feature>
<feature type="region of interest" description="Disordered" evidence="2">
    <location>
        <begin position="301"/>
        <end position="321"/>
    </location>
</feature>
<dbReference type="AlphaFoldDB" id="A0A433A401"/>
<dbReference type="EMBL" id="RBNI01017937">
    <property type="protein sequence ID" value="RUO97443.1"/>
    <property type="molecule type" value="Genomic_DNA"/>
</dbReference>
<protein>
    <submittedName>
        <fullName evidence="3">Uncharacterized protein</fullName>
    </submittedName>
</protein>
<feature type="region of interest" description="Disordered" evidence="2">
    <location>
        <begin position="613"/>
        <end position="677"/>
    </location>
</feature>
<dbReference type="Proteomes" id="UP000268093">
    <property type="component" value="Unassembled WGS sequence"/>
</dbReference>
<feature type="compositionally biased region" description="Acidic residues" evidence="2">
    <location>
        <begin position="643"/>
        <end position="659"/>
    </location>
</feature>
<feature type="compositionally biased region" description="Acidic residues" evidence="2">
    <location>
        <begin position="581"/>
        <end position="592"/>
    </location>
</feature>
<sequence length="677" mass="76778">MLTHVKISGLHRRHRSLSQRYPKLIVTQNSEITGTRFLYIPCVPFFCFSFQPFSIFRRDPHHNKQPQPPNKNNPTQQNKPLPFYMASSPPSYLSLPTSSNVAAAFHRRPSLSFLFAPLRQKPPLPSHPSTNKVILHYLLHLSIQSRLKQADLELNELRTSATSITDEAAEERQRLRIETASRAEKDKNAVEAIVSGILSNHRIRTLGVRLDLDLKHRLYLCQLTNLVFGRFDNSHHSSKPTPTPSLSASSRRRRHLDTGVDSSTLEAQELNLRERIFNTPLTPSRCRRHRQQVCQLCRSPDTKVTSGDDKHGSAGWRQPASFVVTPPPGLMNAIPAFLRTSAMSLRRSLEEEGVESRHQRVMGGGMPPAWYDLFLDLLTQAAIESYLCDGKTGVEPIFEIFSWGDVEDEEEANYVDEEEAECEEEEEEDDEDEDDEFAVKAADYHLLFPKTRTMFLLSKTLREREKEFRMVENTLEDHFDQLAQKYPLEKFELNMREYINTVQKTMAAPLLCKYENFEPDAANPGASTSPSTPSTSSASSPPSYASPVSIPDARADFRSSTISPSLLKFPGDGALLMPEVPDSDDEYDDDKYDDQARRTALCLAFSSPPFQSTVQTTLASPLQLPTQRAPPPPMRKRTREEDKESDDEDEEDDLSDDLEQDVHEVADPCSAKRSRRC</sequence>
<evidence type="ECO:0000256" key="2">
    <source>
        <dbReference type="SAM" id="MobiDB-lite"/>
    </source>
</evidence>
<feature type="coiled-coil region" evidence="1">
    <location>
        <begin position="147"/>
        <end position="174"/>
    </location>
</feature>
<feature type="region of interest" description="Disordered" evidence="2">
    <location>
        <begin position="59"/>
        <end position="82"/>
    </location>
</feature>
<dbReference type="OrthoDB" id="2275774at2759"/>
<evidence type="ECO:0000313" key="4">
    <source>
        <dbReference type="Proteomes" id="UP000268093"/>
    </source>
</evidence>
<keyword evidence="1" id="KW-0175">Coiled coil</keyword>
<feature type="region of interest" description="Disordered" evidence="2">
    <location>
        <begin position="568"/>
        <end position="592"/>
    </location>
</feature>
<accession>A0A433A401</accession>
<name>A0A433A401_9FUNG</name>
<organism evidence="3 4">
    <name type="scientific">Jimgerdemannia flammicorona</name>
    <dbReference type="NCBI Taxonomy" id="994334"/>
    <lineage>
        <taxon>Eukaryota</taxon>
        <taxon>Fungi</taxon>
        <taxon>Fungi incertae sedis</taxon>
        <taxon>Mucoromycota</taxon>
        <taxon>Mucoromycotina</taxon>
        <taxon>Endogonomycetes</taxon>
        <taxon>Endogonales</taxon>
        <taxon>Endogonaceae</taxon>
        <taxon>Jimgerdemannia</taxon>
    </lineage>
</organism>
<comment type="caution">
    <text evidence="3">The sequence shown here is derived from an EMBL/GenBank/DDBJ whole genome shotgun (WGS) entry which is preliminary data.</text>
</comment>
<keyword evidence="4" id="KW-1185">Reference proteome</keyword>
<evidence type="ECO:0000313" key="3">
    <source>
        <dbReference type="EMBL" id="RUO97443.1"/>
    </source>
</evidence>
<feature type="coiled-coil region" evidence="1">
    <location>
        <begin position="408"/>
        <end position="435"/>
    </location>
</feature>
<feature type="region of interest" description="Disordered" evidence="2">
    <location>
        <begin position="408"/>
        <end position="435"/>
    </location>
</feature>
<evidence type="ECO:0000256" key="1">
    <source>
        <dbReference type="SAM" id="Coils"/>
    </source>
</evidence>
<reference evidence="3 4" key="1">
    <citation type="journal article" date="2018" name="New Phytol.">
        <title>Phylogenomics of Endogonaceae and evolution of mycorrhizas within Mucoromycota.</title>
        <authorList>
            <person name="Chang Y."/>
            <person name="Desiro A."/>
            <person name="Na H."/>
            <person name="Sandor L."/>
            <person name="Lipzen A."/>
            <person name="Clum A."/>
            <person name="Barry K."/>
            <person name="Grigoriev I.V."/>
            <person name="Martin F.M."/>
            <person name="Stajich J.E."/>
            <person name="Smith M.E."/>
            <person name="Bonito G."/>
            <person name="Spatafora J.W."/>
        </authorList>
    </citation>
    <scope>NUCLEOTIDE SEQUENCE [LARGE SCALE GENOMIC DNA]</scope>
    <source>
        <strain evidence="3 4">GMNB39</strain>
    </source>
</reference>
<feature type="compositionally biased region" description="Polar residues" evidence="2">
    <location>
        <begin position="613"/>
        <end position="626"/>
    </location>
</feature>
<gene>
    <name evidence="3" type="ORF">BC936DRAFT_140802</name>
</gene>
<feature type="region of interest" description="Disordered" evidence="2">
    <location>
        <begin position="522"/>
        <end position="550"/>
    </location>
</feature>